<evidence type="ECO:0000313" key="3">
    <source>
        <dbReference type="Proteomes" id="UP000226192"/>
    </source>
</evidence>
<reference evidence="2 3" key="1">
    <citation type="submission" date="2017-06" db="EMBL/GenBank/DDBJ databases">
        <title>Ant-infecting Ophiocordyceps genomes reveal a high diversity of potential behavioral manipulation genes and a possible major role for enterotoxins.</title>
        <authorList>
            <person name="De Bekker C."/>
            <person name="Evans H.C."/>
            <person name="Brachmann A."/>
            <person name="Hughes D.P."/>
        </authorList>
    </citation>
    <scope>NUCLEOTIDE SEQUENCE [LARGE SCALE GENOMIC DNA]</scope>
    <source>
        <strain evidence="2 3">Map64</strain>
    </source>
</reference>
<organism evidence="2 3">
    <name type="scientific">Ophiocordyceps australis</name>
    <dbReference type="NCBI Taxonomy" id="1399860"/>
    <lineage>
        <taxon>Eukaryota</taxon>
        <taxon>Fungi</taxon>
        <taxon>Dikarya</taxon>
        <taxon>Ascomycota</taxon>
        <taxon>Pezizomycotina</taxon>
        <taxon>Sordariomycetes</taxon>
        <taxon>Hypocreomycetidae</taxon>
        <taxon>Hypocreales</taxon>
        <taxon>Ophiocordycipitaceae</taxon>
        <taxon>Ophiocordyceps</taxon>
    </lineage>
</organism>
<accession>A0A2C5XX05</accession>
<proteinExistence type="predicted"/>
<gene>
    <name evidence="2" type="ORF">CDD81_953</name>
</gene>
<comment type="caution">
    <text evidence="2">The sequence shown here is derived from an EMBL/GenBank/DDBJ whole genome shotgun (WGS) entry which is preliminary data.</text>
</comment>
<dbReference type="EMBL" id="NJET01000120">
    <property type="protein sequence ID" value="PHH60987.1"/>
    <property type="molecule type" value="Genomic_DNA"/>
</dbReference>
<feature type="compositionally biased region" description="Basic and acidic residues" evidence="1">
    <location>
        <begin position="190"/>
        <end position="214"/>
    </location>
</feature>
<dbReference type="AlphaFoldDB" id="A0A2C5XX05"/>
<protein>
    <submittedName>
        <fullName evidence="2">Uncharacterized protein</fullName>
    </submittedName>
</protein>
<dbReference type="STRING" id="1399860.A0A2C5XX05"/>
<dbReference type="Proteomes" id="UP000226192">
    <property type="component" value="Unassembled WGS sequence"/>
</dbReference>
<name>A0A2C5XX05_9HYPO</name>
<feature type="region of interest" description="Disordered" evidence="1">
    <location>
        <begin position="1"/>
        <end position="277"/>
    </location>
</feature>
<feature type="compositionally biased region" description="Pro residues" evidence="1">
    <location>
        <begin position="49"/>
        <end position="61"/>
    </location>
</feature>
<sequence length="301" mass="34020">MFTDSPDEEPTKSKSDRKKAMAEKHIKEARSRDSPSLPRQSSHASRHPWPVPSPPPMPSQPPQFAAADDNLHRPAGRQRRGSEGSQWAASWARHKPRDDTPDFPPGLGTPKQNKFAKSASTASPGMAEPGARREGQRHGMGPIDAFPRAMPGSRSPPFSPMAGYGEDQPRGRQRSRMQSQIREEESNDVYAERRARDRDYERFPERDRERDYDVKHHRTRSSRLPDDGRGERYPDGSGRIKFETFTTSRRGEPLAETKTYYSRPPMTGRGSSFNPANVRHSKLYSQSDVLYGDYPATGIYA</sequence>
<keyword evidence="3" id="KW-1185">Reference proteome</keyword>
<feature type="compositionally biased region" description="Basic and acidic residues" evidence="1">
    <location>
        <begin position="9"/>
        <end position="33"/>
    </location>
</feature>
<feature type="compositionally biased region" description="Basic and acidic residues" evidence="1">
    <location>
        <begin position="223"/>
        <end position="242"/>
    </location>
</feature>
<evidence type="ECO:0000313" key="2">
    <source>
        <dbReference type="EMBL" id="PHH60987.1"/>
    </source>
</evidence>
<evidence type="ECO:0000256" key="1">
    <source>
        <dbReference type="SAM" id="MobiDB-lite"/>
    </source>
</evidence>